<dbReference type="EMBL" id="JAGFNK010000113">
    <property type="protein sequence ID" value="KAI9507763.1"/>
    <property type="molecule type" value="Genomic_DNA"/>
</dbReference>
<evidence type="ECO:0000313" key="1">
    <source>
        <dbReference type="EMBL" id="KAI9507763.1"/>
    </source>
</evidence>
<protein>
    <submittedName>
        <fullName evidence="1">Clavaminate synthase-like protein</fullName>
    </submittedName>
</protein>
<reference evidence="1" key="1">
    <citation type="submission" date="2021-03" db="EMBL/GenBank/DDBJ databases">
        <title>Evolutionary priming and transition to the ectomycorrhizal habit in an iconic lineage of mushroom-forming fungi: is preadaptation a requirement?</title>
        <authorList>
            <consortium name="DOE Joint Genome Institute"/>
            <person name="Looney B.P."/>
            <person name="Miyauchi S."/>
            <person name="Morin E."/>
            <person name="Drula E."/>
            <person name="Courty P.E."/>
            <person name="Chicoki N."/>
            <person name="Fauchery L."/>
            <person name="Kohler A."/>
            <person name="Kuo A."/>
            <person name="LaButti K."/>
            <person name="Pangilinan J."/>
            <person name="Lipzen A."/>
            <person name="Riley R."/>
            <person name="Andreopoulos W."/>
            <person name="He G."/>
            <person name="Johnson J."/>
            <person name="Barry K.W."/>
            <person name="Grigoriev I.V."/>
            <person name="Nagy L."/>
            <person name="Hibbett D."/>
            <person name="Henrissat B."/>
            <person name="Matheny P.B."/>
            <person name="Labbe J."/>
            <person name="Martin A.F."/>
        </authorList>
    </citation>
    <scope>NUCLEOTIDE SEQUENCE</scope>
    <source>
        <strain evidence="1">BPL698</strain>
    </source>
</reference>
<evidence type="ECO:0000313" key="2">
    <source>
        <dbReference type="Proteomes" id="UP001207468"/>
    </source>
</evidence>
<dbReference type="Proteomes" id="UP001207468">
    <property type="component" value="Unassembled WGS sequence"/>
</dbReference>
<organism evidence="1 2">
    <name type="scientific">Russula earlei</name>
    <dbReference type="NCBI Taxonomy" id="71964"/>
    <lineage>
        <taxon>Eukaryota</taxon>
        <taxon>Fungi</taxon>
        <taxon>Dikarya</taxon>
        <taxon>Basidiomycota</taxon>
        <taxon>Agaricomycotina</taxon>
        <taxon>Agaricomycetes</taxon>
        <taxon>Russulales</taxon>
        <taxon>Russulaceae</taxon>
        <taxon>Russula</taxon>
    </lineage>
</organism>
<keyword evidence="2" id="KW-1185">Reference proteome</keyword>
<accession>A0ACC0U822</accession>
<sequence length="369" mass="42551">MPGQVALGSYTFVPETKENLDWAELVTLDFAKYATADGKQELAQFLISALREKGFFYVKNFNISQEDVNRQFSIGREFYELPLEEKIKYVPDGLDQGQFNGYIPAGRRVLDTKTGIRDRVEIYNIPKFNGDFKHNHPQLIQGNIQEIERFARLLHSEVLDPLHTLLAISLELPEDYFRNIHKYEVKSEDHLRYMKYTKFTPEENTALGNSWVRGHTDLGSFTLLFRQPIAALQIRDPIHNEWKWVKPQDATLTVNACDAISFLTGGYVKSTVHRVVAPPKDQQHVDRLGLLYFSRPHNDLVLHTVAESPVLQRQGFTQNVFEKISNPVPTVEAWTFAKQKWQRAKGAPDEDDAFRTAQILPGFREQIYV</sequence>
<name>A0ACC0U822_9AGAM</name>
<proteinExistence type="predicted"/>
<comment type="caution">
    <text evidence="1">The sequence shown here is derived from an EMBL/GenBank/DDBJ whole genome shotgun (WGS) entry which is preliminary data.</text>
</comment>
<gene>
    <name evidence="1" type="ORF">F5148DRAFT_1284841</name>
</gene>